<dbReference type="InterPro" id="IPR036986">
    <property type="entry name" value="S4_RNA-bd_sf"/>
</dbReference>
<dbReference type="GO" id="GO:0003723">
    <property type="term" value="F:RNA binding"/>
    <property type="evidence" value="ECO:0007669"/>
    <property type="project" value="UniProtKB-KW"/>
</dbReference>
<dbReference type="STRING" id="1855823.MCCS_09920"/>
<dbReference type="Pfam" id="PF21278">
    <property type="entry name" value="YlmH_1st"/>
    <property type="match status" value="1"/>
</dbReference>
<evidence type="ECO:0000256" key="1">
    <source>
        <dbReference type="PROSITE-ProRule" id="PRU00182"/>
    </source>
</evidence>
<dbReference type="SMART" id="SM00363">
    <property type="entry name" value="S4"/>
    <property type="match status" value="1"/>
</dbReference>
<keyword evidence="4" id="KW-1185">Reference proteome</keyword>
<proteinExistence type="predicted"/>
<dbReference type="Gene3D" id="3.10.290.10">
    <property type="entry name" value="RNA-binding S4 domain"/>
    <property type="match status" value="1"/>
</dbReference>
<dbReference type="Pfam" id="PF17774">
    <property type="entry name" value="YlmH_RBD"/>
    <property type="match status" value="1"/>
</dbReference>
<name>A0A1W7AAK3_9STAP</name>
<dbReference type="InterPro" id="IPR002942">
    <property type="entry name" value="S4_RNA-bd"/>
</dbReference>
<organism evidence="3 4">
    <name type="scientific">Macrococcoides canis</name>
    <dbReference type="NCBI Taxonomy" id="1855823"/>
    <lineage>
        <taxon>Bacteria</taxon>
        <taxon>Bacillati</taxon>
        <taxon>Bacillota</taxon>
        <taxon>Bacilli</taxon>
        <taxon>Bacillales</taxon>
        <taxon>Staphylococcaceae</taxon>
        <taxon>Macrococcoides</taxon>
    </lineage>
</organism>
<protein>
    <submittedName>
        <fullName evidence="3">S4 domain protein</fullName>
    </submittedName>
</protein>
<dbReference type="Gene3D" id="3.30.1370.160">
    <property type="match status" value="1"/>
</dbReference>
<reference evidence="3 4" key="1">
    <citation type="journal article" date="2017" name="Int. J. Syst. Evol. Microbiol.">
        <title>Macrococcus canis sp. nov., a skin bacterium associated with infections in dogs.</title>
        <authorList>
            <person name="Gobeli Brawand S."/>
            <person name="Cotting K."/>
            <person name="Gomez-Sanz E."/>
            <person name="Collaud A."/>
            <person name="Thomann A."/>
            <person name="Brodard I."/>
            <person name="Rodriguez-Campos S."/>
            <person name="Strauss C."/>
            <person name="Perreten V."/>
        </authorList>
    </citation>
    <scope>NUCLEOTIDE SEQUENCE [LARGE SCALE GENOMIC DNA]</scope>
    <source>
        <strain evidence="3 4">KM45013</strain>
    </source>
</reference>
<evidence type="ECO:0000313" key="4">
    <source>
        <dbReference type="Proteomes" id="UP000194154"/>
    </source>
</evidence>
<dbReference type="EMBL" id="CP021059">
    <property type="protein sequence ID" value="ARQ06639.1"/>
    <property type="molecule type" value="Genomic_DNA"/>
</dbReference>
<evidence type="ECO:0000313" key="3">
    <source>
        <dbReference type="EMBL" id="ARQ06639.1"/>
    </source>
</evidence>
<dbReference type="CDD" id="cd00165">
    <property type="entry name" value="S4"/>
    <property type="match status" value="1"/>
</dbReference>
<dbReference type="GeneID" id="35295124"/>
<keyword evidence="1" id="KW-0694">RNA-binding</keyword>
<evidence type="ECO:0000259" key="2">
    <source>
        <dbReference type="SMART" id="SM00363"/>
    </source>
</evidence>
<feature type="domain" description="RNA-binding S4" evidence="2">
    <location>
        <begin position="179"/>
        <end position="236"/>
    </location>
</feature>
<dbReference type="InterPro" id="IPR012677">
    <property type="entry name" value="Nucleotide-bd_a/b_plait_sf"/>
</dbReference>
<dbReference type="Pfam" id="PF01479">
    <property type="entry name" value="S4"/>
    <property type="match status" value="1"/>
</dbReference>
<dbReference type="RefSeq" id="WP_086042295.1">
    <property type="nucleotide sequence ID" value="NZ_CBCRZA010000006.1"/>
</dbReference>
<dbReference type="PROSITE" id="PS50889">
    <property type="entry name" value="S4"/>
    <property type="match status" value="1"/>
</dbReference>
<dbReference type="AlphaFoldDB" id="A0A1W7AAK3"/>
<gene>
    <name evidence="3" type="ORF">MCCS_09920</name>
</gene>
<dbReference type="SUPFAM" id="SSF55174">
    <property type="entry name" value="Alpha-L RNA-binding motif"/>
    <property type="match status" value="1"/>
</dbReference>
<accession>A0A1W7AAK3</accession>
<dbReference type="InterPro" id="IPR048443">
    <property type="entry name" value="RqcP2_N"/>
</dbReference>
<sequence length="257" mass="29436">MSIYQHFRHEELETVKVLEDLVTQAESQYAPILTHFLDPRQQFILTTLVNRTDLKLSFYGGNGERERVRALIYPEYYEVQQEDFEVSAYKVKYAQKFVTLSHRNVLGALMQLGFKRDYLGDIITGEELQIVIAAHLGDYIEQHLTKLKGSAVKLIEINADALNDSVEIYQSHDATVSSLRLDNMIAEMIRKSRAIAQKHIEAGHVKVNHVIIDKVSFVIESGDTISIKGFGRAQLTEIGDVTKKNKYRITYKTLFNQ</sequence>
<dbReference type="Proteomes" id="UP000194154">
    <property type="component" value="Chromosome"/>
</dbReference>
<dbReference type="Gene3D" id="3.30.70.330">
    <property type="match status" value="1"/>
</dbReference>
<dbReference type="OrthoDB" id="9812787at2"/>
<dbReference type="KEGG" id="mcak:MCCS_09920"/>
<dbReference type="InterPro" id="IPR040591">
    <property type="entry name" value="RqcP2_RBD"/>
</dbReference>